<feature type="compositionally biased region" description="Basic and acidic residues" evidence="1">
    <location>
        <begin position="330"/>
        <end position="341"/>
    </location>
</feature>
<dbReference type="SUPFAM" id="SSF56219">
    <property type="entry name" value="DNase I-like"/>
    <property type="match status" value="1"/>
</dbReference>
<protein>
    <recommendedName>
        <fullName evidence="4">Reverse transcriptase domain-containing protein</fullName>
    </recommendedName>
</protein>
<keyword evidence="3" id="KW-1185">Reference proteome</keyword>
<feature type="region of interest" description="Disordered" evidence="1">
    <location>
        <begin position="286"/>
        <end position="384"/>
    </location>
</feature>
<dbReference type="InParanoid" id="E4X9C8"/>
<feature type="compositionally biased region" description="Polar residues" evidence="1">
    <location>
        <begin position="312"/>
        <end position="327"/>
    </location>
</feature>
<dbReference type="Gene3D" id="3.60.10.10">
    <property type="entry name" value="Endonuclease/exonuclease/phosphatase"/>
    <property type="match status" value="1"/>
</dbReference>
<feature type="compositionally biased region" description="Low complexity" evidence="1">
    <location>
        <begin position="289"/>
        <end position="302"/>
    </location>
</feature>
<dbReference type="Proteomes" id="UP000001307">
    <property type="component" value="Unassembled WGS sequence"/>
</dbReference>
<feature type="compositionally biased region" description="Basic and acidic residues" evidence="1">
    <location>
        <begin position="155"/>
        <end position="165"/>
    </location>
</feature>
<organism evidence="2">
    <name type="scientific">Oikopleura dioica</name>
    <name type="common">Tunicate</name>
    <dbReference type="NCBI Taxonomy" id="34765"/>
    <lineage>
        <taxon>Eukaryota</taxon>
        <taxon>Metazoa</taxon>
        <taxon>Chordata</taxon>
        <taxon>Tunicata</taxon>
        <taxon>Appendicularia</taxon>
        <taxon>Copelata</taxon>
        <taxon>Oikopleuridae</taxon>
        <taxon>Oikopleura</taxon>
    </lineage>
</organism>
<feature type="compositionally biased region" description="Basic residues" evidence="1">
    <location>
        <begin position="869"/>
        <end position="878"/>
    </location>
</feature>
<feature type="region of interest" description="Disordered" evidence="1">
    <location>
        <begin position="146"/>
        <end position="254"/>
    </location>
</feature>
<feature type="region of interest" description="Disordered" evidence="1">
    <location>
        <begin position="1"/>
        <end position="32"/>
    </location>
</feature>
<feature type="region of interest" description="Disordered" evidence="1">
    <location>
        <begin position="861"/>
        <end position="894"/>
    </location>
</feature>
<sequence>MRDDLGTARPPIPIYNEGERWRPPESSIRPPCGKHCINRAKRQTKEAWQNRTTLKQNKYRKPDLDIPLITIDLTNDPDSPDKLLQATNNSILKELKYAKLATRIEIKQEILKEAEGQTGEPKHPSNNEQLFLSEIALILETANNQKSTNFRQRNHSQEGPEKVVEEMSTEDISLMDLNRTVESEKDGGEPPTTSLPKPTEHGITRKRKYDRILEKIINNTPKDRTRKVNDQASKKHTESIEAATKRLKMTNGPKMNEIIQKVKESQNAMEKQRTTKFINAFTEKRSGKISSTEITREISSPSPAKETEVSDTDSANENKPSTESQNAPKRAAERTIGKRFEASSPPEVIRQIFRTEQEREPEIEWSSNRNELHTQSDSQTRTNENNVSIRTNEQITVNTGIEKNGAKAIQSTPSLIRFDKFFIEKQKQFQDDDRTRKQFLADLENYQKICIESANDLKKGRSGCSDAWGLYKNPNKKKQSKALSPTTQRIMYLGGNKGILTQWEFALGYDHEDIPKNKSLIMQKIELCDLNKKALGAWFGRSENKELKHGKKQWITGLFAGAFAGQKMIDKIIDLQNNQSIIEYGFNTPGKIEEIKILKKTLVELSKLIKNPKRLASLWQSFPNILNSFIPKPMSIECARLVIEEFRLDDKHRDFPATSQCKTILAYLLEKQGIETIERRDGQYITRLIGNITGQFEEKNIPMLVATNCPKNKTIDANVRNNEIIDDTIINIIATNTKMEFKHICLTNLTNIWKDTKGGEILTEITKIDSFHPKGLHALLDYNFNNPIFSNKIGQHKQTLVNGDPPETEIKKNQIRLDIVEGRIPHGPLPNDLVLPDPHYAIKDVSNRLTHCINNIKSDLGNINQNRPNKAKIQKNHTRRENDKKLHESESFKKLAQTTGIKNPTDEEIEKLFSCAQELNEEAAEGNHKIEILSTNPGKACSRTCREIADIEPTASIYCLNELQISKYNLTDPKCWPTNHTIVCNTSSKDGLVYTAIMYKNYLKHLISVVESPGNTTAIDVKITNKVTKRYVATYRHNRVEEKCYYKKYYGANKYIFIDWINEIVKNAKKAKVQLTLTGDWNLELNGNRTEDDKYLIEKLNHAVRNLTNLITFPTHFRRNTRASQIDVFFVSHPKQMKIKSLHLHQPPTSYDGHSGHIVTAPLERPLEQYEVKVSKVINEENMYNYILEKMVIKKSEIENERDPERKIELSYNFINEAIDACSEKTGKIRVKGKIAHIPTPPDSWKYRVAARKLADEMERRKSQPEPDVEILKQIKINLIKISVICKKLYARDAKVRTNRIVTKISGENPKTFWDTVNTLLEEPPVRELKNDVEDHMEEVQKLQMKTATDPRNYEHHTFNPKHNVKLSNFKISLHGSTDSSSILDSYRTLKGHTKGHTGISRNLIDKLPIGAFRMLVLEPVLTAITNGCYPRAWKCNRTTILPKKKGIRPLSIAEIFSTMLERLIIKQLNDFLENNNLLHTSQNGFRQHLSTRVRIANEIKFVIENDMDPNLCTVVGITYIDNLKTILMNTYELTEWLKSDGSRNAATCLDLKSLVNDGVEDLGFDTYEQDHDSMGLPPLIDDLKAGVLGRYKDHHLPWVKHSKFYRWAEGNSLWAHLRSPFAQLEKQESWEYEMVYPKENGVSAASLQLTLTLFKKDDSNLHTPLGLLKRFITEENKNLPIKKIQKITKCMKARKIHEKTNGESFTFFAILSALGWQEDTHGCEKNLEHILEANQ</sequence>
<dbReference type="InterPro" id="IPR036691">
    <property type="entry name" value="Endo/exonu/phosph_ase_sf"/>
</dbReference>
<evidence type="ECO:0000313" key="2">
    <source>
        <dbReference type="EMBL" id="CBY19057.1"/>
    </source>
</evidence>
<evidence type="ECO:0000313" key="3">
    <source>
        <dbReference type="Proteomes" id="UP000001307"/>
    </source>
</evidence>
<reference evidence="2" key="1">
    <citation type="journal article" date="2010" name="Science">
        <title>Plasticity of animal genome architecture unmasked by rapid evolution of a pelagic tunicate.</title>
        <authorList>
            <person name="Denoeud F."/>
            <person name="Henriet S."/>
            <person name="Mungpakdee S."/>
            <person name="Aury J.M."/>
            <person name="Da Silva C."/>
            <person name="Brinkmann H."/>
            <person name="Mikhaleva J."/>
            <person name="Olsen L.C."/>
            <person name="Jubin C."/>
            <person name="Canestro C."/>
            <person name="Bouquet J.M."/>
            <person name="Danks G."/>
            <person name="Poulain J."/>
            <person name="Campsteijn C."/>
            <person name="Adamski M."/>
            <person name="Cross I."/>
            <person name="Yadetie F."/>
            <person name="Muffato M."/>
            <person name="Louis A."/>
            <person name="Butcher S."/>
            <person name="Tsagkogeorga G."/>
            <person name="Konrad A."/>
            <person name="Singh S."/>
            <person name="Jensen M.F."/>
            <person name="Cong E.H."/>
            <person name="Eikeseth-Otteraa H."/>
            <person name="Noel B."/>
            <person name="Anthouard V."/>
            <person name="Porcel B.M."/>
            <person name="Kachouri-Lafond R."/>
            <person name="Nishino A."/>
            <person name="Ugolini M."/>
            <person name="Chourrout P."/>
            <person name="Nishida H."/>
            <person name="Aasland R."/>
            <person name="Huzurbazar S."/>
            <person name="Westhof E."/>
            <person name="Delsuc F."/>
            <person name="Lehrach H."/>
            <person name="Reinhardt R."/>
            <person name="Weissenbach J."/>
            <person name="Roy S.W."/>
            <person name="Artiguenave F."/>
            <person name="Postlethwait J.H."/>
            <person name="Manak J.R."/>
            <person name="Thompson E.M."/>
            <person name="Jaillon O."/>
            <person name="Du Pasquier L."/>
            <person name="Boudinot P."/>
            <person name="Liberles D.A."/>
            <person name="Volff J.N."/>
            <person name="Philippe H."/>
            <person name="Lenhard B."/>
            <person name="Roest Crollius H."/>
            <person name="Wincker P."/>
            <person name="Chourrout D."/>
        </authorList>
    </citation>
    <scope>NUCLEOTIDE SEQUENCE [LARGE SCALE GENOMIC DNA]</scope>
</reference>
<feature type="compositionally biased region" description="Basic and acidic residues" evidence="1">
    <location>
        <begin position="353"/>
        <end position="362"/>
    </location>
</feature>
<dbReference type="EMBL" id="FN653030">
    <property type="protein sequence ID" value="CBY19057.1"/>
    <property type="molecule type" value="Genomic_DNA"/>
</dbReference>
<feature type="compositionally biased region" description="Basic and acidic residues" evidence="1">
    <location>
        <begin position="221"/>
        <end position="239"/>
    </location>
</feature>
<accession>E4X9C8</accession>
<feature type="compositionally biased region" description="Basic and acidic residues" evidence="1">
    <location>
        <begin position="879"/>
        <end position="893"/>
    </location>
</feature>
<evidence type="ECO:0000256" key="1">
    <source>
        <dbReference type="SAM" id="MobiDB-lite"/>
    </source>
</evidence>
<gene>
    <name evidence="2" type="ORF">GSOID_T00004476001</name>
</gene>
<feature type="compositionally biased region" description="Basic and acidic residues" evidence="1">
    <location>
        <begin position="179"/>
        <end position="188"/>
    </location>
</feature>
<evidence type="ECO:0008006" key="4">
    <source>
        <dbReference type="Google" id="ProtNLM"/>
    </source>
</evidence>
<name>E4X9C8_OIKDI</name>
<feature type="compositionally biased region" description="Polar residues" evidence="1">
    <location>
        <begin position="365"/>
        <end position="384"/>
    </location>
</feature>
<proteinExistence type="predicted"/>
<dbReference type="OrthoDB" id="416454at2759"/>